<sequence>MKKAAAEAALDYVENGGVIGIGTGSTANHFIDLLAGIKDRIDGTVAS</sequence>
<proteinExistence type="predicted"/>
<keyword evidence="1" id="KW-0413">Isomerase</keyword>
<dbReference type="GO" id="GO:0004751">
    <property type="term" value="F:ribose-5-phosphate isomerase activity"/>
    <property type="evidence" value="ECO:0007669"/>
    <property type="project" value="UniProtKB-EC"/>
</dbReference>
<dbReference type="EC" id="5.3.1.6" evidence="1"/>
<name>A0A6S6SL82_9GAMM</name>
<reference evidence="1" key="1">
    <citation type="submission" date="2020-01" db="EMBL/GenBank/DDBJ databases">
        <authorList>
            <person name="Meier V. D."/>
            <person name="Meier V D."/>
        </authorList>
    </citation>
    <scope>NUCLEOTIDE SEQUENCE</scope>
    <source>
        <strain evidence="1">HLG_WM_MAG_08</strain>
    </source>
</reference>
<evidence type="ECO:0000313" key="1">
    <source>
        <dbReference type="EMBL" id="CAA6805561.1"/>
    </source>
</evidence>
<dbReference type="SUPFAM" id="SSF100950">
    <property type="entry name" value="NagB/RpiA/CoA transferase-like"/>
    <property type="match status" value="1"/>
</dbReference>
<accession>A0A6S6SL82</accession>
<gene>
    <name evidence="1" type="ORF">HELGO_WM77924</name>
</gene>
<dbReference type="Gene3D" id="3.40.50.1360">
    <property type="match status" value="1"/>
</dbReference>
<dbReference type="EMBL" id="CACVAV010000089">
    <property type="protein sequence ID" value="CAA6805561.1"/>
    <property type="molecule type" value="Genomic_DNA"/>
</dbReference>
<dbReference type="InterPro" id="IPR037171">
    <property type="entry name" value="NagB/RpiA_transferase-like"/>
</dbReference>
<dbReference type="AlphaFoldDB" id="A0A6S6SL82"/>
<organism evidence="1">
    <name type="scientific">uncultured Thiotrichaceae bacterium</name>
    <dbReference type="NCBI Taxonomy" id="298394"/>
    <lineage>
        <taxon>Bacteria</taxon>
        <taxon>Pseudomonadati</taxon>
        <taxon>Pseudomonadota</taxon>
        <taxon>Gammaproteobacteria</taxon>
        <taxon>Thiotrichales</taxon>
        <taxon>Thiotrichaceae</taxon>
        <taxon>environmental samples</taxon>
    </lineage>
</organism>
<feature type="non-terminal residue" evidence="1">
    <location>
        <position position="47"/>
    </location>
</feature>
<protein>
    <submittedName>
        <fullName evidence="1">Ribose 5-phosphate isomerase A (EC)</fullName>
        <ecNumber evidence="1">5.3.1.6</ecNumber>
    </submittedName>
</protein>